<proteinExistence type="predicted"/>
<comment type="caution">
    <text evidence="4">The sequence shown here is derived from an EMBL/GenBank/DDBJ whole genome shotgun (WGS) entry which is preliminary data.</text>
</comment>
<dbReference type="SMART" id="SM00066">
    <property type="entry name" value="GAL4"/>
    <property type="match status" value="1"/>
</dbReference>
<evidence type="ECO:0000313" key="5">
    <source>
        <dbReference type="Proteomes" id="UP001629113"/>
    </source>
</evidence>
<dbReference type="PROSITE" id="PS50048">
    <property type="entry name" value="ZN2_CY6_FUNGAL_2"/>
    <property type="match status" value="1"/>
</dbReference>
<dbReference type="PANTHER" id="PTHR38111">
    <property type="entry name" value="ZN(2)-C6 FUNGAL-TYPE DOMAIN-CONTAINING PROTEIN-RELATED"/>
    <property type="match status" value="1"/>
</dbReference>
<evidence type="ECO:0000313" key="4">
    <source>
        <dbReference type="EMBL" id="KAL3424964.1"/>
    </source>
</evidence>
<sequence length="465" mass="52421">MLGPLDKRRLKTRCEACAKRKIKCDGGVPCNYCQKKKQTCVQPVPATSSKVIFVNSSLPEKPSSPHIDSRDSLTQRRQQPRITYSVSSQTVETFTHHFFSIFLVNNDFAGGPTLDIDTIVSQFQSNNGLHQAVIAVGALDFARKQSAPSVPSSKAPFIKALSAYRDSVIATQVELTQKTFLRNDATLWTTFFLGMFELMYDVSGEGWVKHILYGTSKVLECRGPRAHLSGSGRSFFLTVRVFEICRSLIYSEPSFLNKPEWRALMEEMWVGDLSCEWHPKEALFDLMLSCSSLATRVWDVIDPDVDIPMSALDSALQSLALEGMTIQTELLQWYPTFIEWAVLHDTPENKARSSLANIYYHAISIFLSGIFDYRHQFDELVTPVIPSPVVEYHVSNILSMTGLALQRTRLGGPLFFFPLRVAGARAKSSKDRETLLRMLKEISERSFIVAGAFDSDLRMLWDEMA</sequence>
<feature type="domain" description="Zn(2)-C6 fungal-type" evidence="3">
    <location>
        <begin position="13"/>
        <end position="42"/>
    </location>
</feature>
<dbReference type="InterPro" id="IPR053178">
    <property type="entry name" value="Osmoadaptation_assoc"/>
</dbReference>
<dbReference type="CDD" id="cd00067">
    <property type="entry name" value="GAL4"/>
    <property type="match status" value="1"/>
</dbReference>
<organism evidence="4 5">
    <name type="scientific">Phlyctema vagabunda</name>
    <dbReference type="NCBI Taxonomy" id="108571"/>
    <lineage>
        <taxon>Eukaryota</taxon>
        <taxon>Fungi</taxon>
        <taxon>Dikarya</taxon>
        <taxon>Ascomycota</taxon>
        <taxon>Pezizomycotina</taxon>
        <taxon>Leotiomycetes</taxon>
        <taxon>Helotiales</taxon>
        <taxon>Dermateaceae</taxon>
        <taxon>Phlyctema</taxon>
    </lineage>
</organism>
<keyword evidence="5" id="KW-1185">Reference proteome</keyword>
<gene>
    <name evidence="4" type="ORF">PVAG01_04245</name>
</gene>
<dbReference type="PANTHER" id="PTHR38111:SF2">
    <property type="entry name" value="FINGER DOMAIN PROTEIN, PUTATIVE (AFU_ORTHOLOGUE AFUA_1G01560)-RELATED"/>
    <property type="match status" value="1"/>
</dbReference>
<dbReference type="Pfam" id="PF11951">
    <property type="entry name" value="Fungal_trans_2"/>
    <property type="match status" value="1"/>
</dbReference>
<protein>
    <recommendedName>
        <fullName evidence="3">Zn(2)-C6 fungal-type domain-containing protein</fullName>
    </recommendedName>
</protein>
<keyword evidence="1" id="KW-0539">Nucleus</keyword>
<dbReference type="SUPFAM" id="SSF57701">
    <property type="entry name" value="Zn2/Cys6 DNA-binding domain"/>
    <property type="match status" value="1"/>
</dbReference>
<reference evidence="4 5" key="1">
    <citation type="submission" date="2024-06" db="EMBL/GenBank/DDBJ databases">
        <title>Complete genome of Phlyctema vagabunda strain 19-DSS-EL-015.</title>
        <authorList>
            <person name="Fiorenzani C."/>
        </authorList>
    </citation>
    <scope>NUCLEOTIDE SEQUENCE [LARGE SCALE GENOMIC DNA]</scope>
    <source>
        <strain evidence="4 5">19-DSS-EL-015</strain>
    </source>
</reference>
<dbReference type="Pfam" id="PF00172">
    <property type="entry name" value="Zn_clus"/>
    <property type="match status" value="1"/>
</dbReference>
<evidence type="ECO:0000256" key="1">
    <source>
        <dbReference type="ARBA" id="ARBA00023242"/>
    </source>
</evidence>
<evidence type="ECO:0000256" key="2">
    <source>
        <dbReference type="SAM" id="MobiDB-lite"/>
    </source>
</evidence>
<name>A0ABR4PNP1_9HELO</name>
<feature type="region of interest" description="Disordered" evidence="2">
    <location>
        <begin position="55"/>
        <end position="81"/>
    </location>
</feature>
<dbReference type="InterPro" id="IPR036864">
    <property type="entry name" value="Zn2-C6_fun-type_DNA-bd_sf"/>
</dbReference>
<dbReference type="InterPro" id="IPR021858">
    <property type="entry name" value="Fun_TF"/>
</dbReference>
<accession>A0ABR4PNP1</accession>
<dbReference type="Proteomes" id="UP001629113">
    <property type="component" value="Unassembled WGS sequence"/>
</dbReference>
<dbReference type="InterPro" id="IPR001138">
    <property type="entry name" value="Zn2Cys6_DnaBD"/>
</dbReference>
<dbReference type="Gene3D" id="4.10.240.10">
    <property type="entry name" value="Zn(2)-C6 fungal-type DNA-binding domain"/>
    <property type="match status" value="1"/>
</dbReference>
<evidence type="ECO:0000259" key="3">
    <source>
        <dbReference type="PROSITE" id="PS50048"/>
    </source>
</evidence>
<dbReference type="EMBL" id="JBFCZG010000003">
    <property type="protein sequence ID" value="KAL3424964.1"/>
    <property type="molecule type" value="Genomic_DNA"/>
</dbReference>